<comment type="caution">
    <text evidence="1">The sequence shown here is derived from an EMBL/GenBank/DDBJ whole genome shotgun (WGS) entry which is preliminary data.</text>
</comment>
<protein>
    <submittedName>
        <fullName evidence="1">Uncharacterized protein</fullName>
    </submittedName>
</protein>
<keyword evidence="2" id="KW-1185">Reference proteome</keyword>
<name>A0ABP7SFT8_9PSEU</name>
<accession>A0ABP7SFT8</accession>
<organism evidence="1 2">
    <name type="scientific">Allokutzneria multivorans</name>
    <dbReference type="NCBI Taxonomy" id="1142134"/>
    <lineage>
        <taxon>Bacteria</taxon>
        <taxon>Bacillati</taxon>
        <taxon>Actinomycetota</taxon>
        <taxon>Actinomycetes</taxon>
        <taxon>Pseudonocardiales</taxon>
        <taxon>Pseudonocardiaceae</taxon>
        <taxon>Allokutzneria</taxon>
    </lineage>
</organism>
<dbReference type="RefSeq" id="WP_344876305.1">
    <property type="nucleotide sequence ID" value="NZ_BAABAL010000012.1"/>
</dbReference>
<sequence>MTTRKRVALAVSAGIVLFVGTVLVLQKPKLELDEQLVRAVSPAVHEALLSNKKLTWPTKSGGRWFCAERVVETRRDGDTVRVGVLASCMNYARGDGCLASNAGSSGAVVVTLRGTQVLDVEVPIDGAGNDEMLRRMFSDAGYAEVRRSIGRDTPDPAPEAKAAFGLPANVTSCRI</sequence>
<dbReference type="EMBL" id="BAABAL010000012">
    <property type="protein sequence ID" value="GAA4011030.1"/>
    <property type="molecule type" value="Genomic_DNA"/>
</dbReference>
<dbReference type="Proteomes" id="UP001501747">
    <property type="component" value="Unassembled WGS sequence"/>
</dbReference>
<proteinExistence type="predicted"/>
<evidence type="ECO:0000313" key="2">
    <source>
        <dbReference type="Proteomes" id="UP001501747"/>
    </source>
</evidence>
<reference evidence="2" key="1">
    <citation type="journal article" date="2019" name="Int. J. Syst. Evol. Microbiol.">
        <title>The Global Catalogue of Microorganisms (GCM) 10K type strain sequencing project: providing services to taxonomists for standard genome sequencing and annotation.</title>
        <authorList>
            <consortium name="The Broad Institute Genomics Platform"/>
            <consortium name="The Broad Institute Genome Sequencing Center for Infectious Disease"/>
            <person name="Wu L."/>
            <person name="Ma J."/>
        </authorList>
    </citation>
    <scope>NUCLEOTIDE SEQUENCE [LARGE SCALE GENOMIC DNA]</scope>
    <source>
        <strain evidence="2">JCM 17342</strain>
    </source>
</reference>
<evidence type="ECO:0000313" key="1">
    <source>
        <dbReference type="EMBL" id="GAA4011030.1"/>
    </source>
</evidence>
<gene>
    <name evidence="1" type="ORF">GCM10022247_36710</name>
</gene>